<evidence type="ECO:0000256" key="1">
    <source>
        <dbReference type="SAM" id="MobiDB-lite"/>
    </source>
</evidence>
<organism evidence="2 3">
    <name type="scientific">Austropuccinia psidii MF-1</name>
    <dbReference type="NCBI Taxonomy" id="1389203"/>
    <lineage>
        <taxon>Eukaryota</taxon>
        <taxon>Fungi</taxon>
        <taxon>Dikarya</taxon>
        <taxon>Basidiomycota</taxon>
        <taxon>Pucciniomycotina</taxon>
        <taxon>Pucciniomycetes</taxon>
        <taxon>Pucciniales</taxon>
        <taxon>Sphaerophragmiaceae</taxon>
        <taxon>Austropuccinia</taxon>
    </lineage>
</organism>
<proteinExistence type="predicted"/>
<dbReference type="AlphaFoldDB" id="A0A9Q3L483"/>
<evidence type="ECO:0000313" key="3">
    <source>
        <dbReference type="Proteomes" id="UP000765509"/>
    </source>
</evidence>
<sequence>MDHISSHCLWKPPDQLNQPFPQLNGNSSHSSMHPVLKVAGAVHIWYYIPLCTIFAQQFNGDVFRTKFHNSKSSVIGALVEIQEWPGTQQSGNSLGRLQKTKNKINKKEFL</sequence>
<keyword evidence="3" id="KW-1185">Reference proteome</keyword>
<name>A0A9Q3L483_9BASI</name>
<feature type="region of interest" description="Disordered" evidence="1">
    <location>
        <begin position="89"/>
        <end position="110"/>
    </location>
</feature>
<dbReference type="EMBL" id="AVOT02148029">
    <property type="protein sequence ID" value="MBW0592379.1"/>
    <property type="molecule type" value="Genomic_DNA"/>
</dbReference>
<protein>
    <submittedName>
        <fullName evidence="2">Uncharacterized protein</fullName>
    </submittedName>
</protein>
<dbReference type="Proteomes" id="UP000765509">
    <property type="component" value="Unassembled WGS sequence"/>
</dbReference>
<comment type="caution">
    <text evidence="2">The sequence shown here is derived from an EMBL/GenBank/DDBJ whole genome shotgun (WGS) entry which is preliminary data.</text>
</comment>
<accession>A0A9Q3L483</accession>
<reference evidence="2" key="1">
    <citation type="submission" date="2021-03" db="EMBL/GenBank/DDBJ databases">
        <title>Draft genome sequence of rust myrtle Austropuccinia psidii MF-1, a brazilian biotype.</title>
        <authorList>
            <person name="Quecine M.C."/>
            <person name="Pachon D.M.R."/>
            <person name="Bonatelli M.L."/>
            <person name="Correr F.H."/>
            <person name="Franceschini L.M."/>
            <person name="Leite T.F."/>
            <person name="Margarido G.R.A."/>
            <person name="Almeida C.A."/>
            <person name="Ferrarezi J.A."/>
            <person name="Labate C.A."/>
        </authorList>
    </citation>
    <scope>NUCLEOTIDE SEQUENCE</scope>
    <source>
        <strain evidence="2">MF-1</strain>
    </source>
</reference>
<evidence type="ECO:0000313" key="2">
    <source>
        <dbReference type="EMBL" id="MBW0592379.1"/>
    </source>
</evidence>
<gene>
    <name evidence="2" type="ORF">O181_132094</name>
</gene>